<evidence type="ECO:0008006" key="4">
    <source>
        <dbReference type="Google" id="ProtNLM"/>
    </source>
</evidence>
<protein>
    <recommendedName>
        <fullName evidence="4">DUF4258 domain-containing protein</fullName>
    </recommendedName>
</protein>
<evidence type="ECO:0000313" key="1">
    <source>
        <dbReference type="EMBL" id="CDQ09737.1"/>
    </source>
</evidence>
<name>A0A060UM50_9PROT</name>
<organism evidence="1">
    <name type="scientific">Acidithiobacillus ferrivorans</name>
    <dbReference type="NCBI Taxonomy" id="160808"/>
    <lineage>
        <taxon>Bacteria</taxon>
        <taxon>Pseudomonadati</taxon>
        <taxon>Pseudomonadota</taxon>
        <taxon>Acidithiobacillia</taxon>
        <taxon>Acidithiobacillales</taxon>
        <taxon>Acidithiobacillaceae</taxon>
        <taxon>Acidithiobacillus</taxon>
    </lineage>
</organism>
<reference evidence="1" key="1">
    <citation type="submission" date="2014-03" db="EMBL/GenBank/DDBJ databases">
        <authorList>
            <person name="Genoscope - CEA"/>
        </authorList>
    </citation>
    <scope>NUCLEOTIDE SEQUENCE [LARGE SCALE GENOMIC DNA]</scope>
    <source>
        <strain evidence="1">CF27</strain>
    </source>
</reference>
<evidence type="ECO:0000313" key="3">
    <source>
        <dbReference type="Proteomes" id="UP000193925"/>
    </source>
</evidence>
<accession>A0A060UM50</accession>
<proteinExistence type="predicted"/>
<reference evidence="1" key="2">
    <citation type="submission" date="2014-07" db="EMBL/GenBank/DDBJ databases">
        <title>Initial genome analysis of the psychrotolerant acidophile Acidithiobacillus ferrivorans CF27: insights into iron and sulfur oxidation pathways and into biofilm formation.</title>
        <authorList>
            <person name="Talla E."/>
            <person name="Hedrich S."/>
            <person name="Mangenot S."/>
            <person name="Ji B."/>
            <person name="Johnson D.B."/>
            <person name="Barbe V."/>
            <person name="Bonnefoy V."/>
        </authorList>
    </citation>
    <scope>NUCLEOTIDE SEQUENCE [LARGE SCALE GENOMIC DNA]</scope>
    <source>
        <strain evidence="1">CF27</strain>
    </source>
</reference>
<dbReference type="EMBL" id="CCCS020000023">
    <property type="protein sequence ID" value="CDQ09737.1"/>
    <property type="molecule type" value="Genomic_DNA"/>
</dbReference>
<keyword evidence="3" id="KW-1185">Reference proteome</keyword>
<dbReference type="AlphaFoldDB" id="A0A060UM50"/>
<dbReference type="InterPro" id="IPR025354">
    <property type="entry name" value="DUF4258"/>
</dbReference>
<dbReference type="EMBL" id="LT841305">
    <property type="protein sequence ID" value="SMH66449.1"/>
    <property type="molecule type" value="Genomic_DNA"/>
</dbReference>
<reference evidence="2 3" key="3">
    <citation type="submission" date="2017-03" db="EMBL/GenBank/DDBJ databases">
        <authorList>
            <person name="Regsiter A."/>
            <person name="William W."/>
        </authorList>
    </citation>
    <scope>NUCLEOTIDE SEQUENCE [LARGE SCALE GENOMIC DNA]</scope>
    <source>
        <strain evidence="2">PRJEB5721</strain>
    </source>
</reference>
<evidence type="ECO:0000313" key="2">
    <source>
        <dbReference type="EMBL" id="SMH66449.1"/>
    </source>
</evidence>
<dbReference type="RefSeq" id="WP_051984736.1">
    <property type="nucleotide sequence ID" value="NZ_LT841305.1"/>
</dbReference>
<dbReference type="Pfam" id="PF14076">
    <property type="entry name" value="DUF4258"/>
    <property type="match status" value="1"/>
</dbReference>
<dbReference type="Proteomes" id="UP000193925">
    <property type="component" value="Chromosome AFERRI"/>
</dbReference>
<sequence>MFQRAITEEAVLYTLGNGQIVEEYPDDHPYPSRLMLGNHDGRPLHVVVAYDPANRQCIVVTAYIPGPDQWDDTFSRRTSCNV</sequence>
<gene>
    <name evidence="2" type="ORF">AFERRI_30181</name>
    <name evidence="1" type="ORF">AFERRI_30383</name>
</gene>